<dbReference type="PROSITE" id="PS01124">
    <property type="entry name" value="HTH_ARAC_FAMILY_2"/>
    <property type="match status" value="1"/>
</dbReference>
<organism evidence="5 6">
    <name type="scientific">Saccharomonospora xinjiangensis XJ-54</name>
    <dbReference type="NCBI Taxonomy" id="882086"/>
    <lineage>
        <taxon>Bacteria</taxon>
        <taxon>Bacillati</taxon>
        <taxon>Actinomycetota</taxon>
        <taxon>Actinomycetes</taxon>
        <taxon>Pseudonocardiales</taxon>
        <taxon>Pseudonocardiaceae</taxon>
        <taxon>Saccharomonospora</taxon>
    </lineage>
</organism>
<protein>
    <submittedName>
        <fullName evidence="5">DNA-binding domain-containing protein, AraC-type</fullName>
    </submittedName>
</protein>
<proteinExistence type="predicted"/>
<dbReference type="InterPro" id="IPR018062">
    <property type="entry name" value="HTH_AraC-typ_CS"/>
</dbReference>
<dbReference type="PANTHER" id="PTHR46796">
    <property type="entry name" value="HTH-TYPE TRANSCRIPTIONAL ACTIVATOR RHAS-RELATED"/>
    <property type="match status" value="1"/>
</dbReference>
<keyword evidence="1" id="KW-0805">Transcription regulation</keyword>
<keyword evidence="3" id="KW-0804">Transcription</keyword>
<dbReference type="AlphaFoldDB" id="I0UXU2"/>
<dbReference type="InterPro" id="IPR009057">
    <property type="entry name" value="Homeodomain-like_sf"/>
</dbReference>
<sequence>MPSRHPVRSLATPRYGSGVDALGSLLDGPRAHGAFVLRAMLDPPWSLRVRDGAALTVLAITRGRAWLVPDDAGPVRLDAGDIAVLSGPDPYTVACEPGLEPTVVIEPGGHSTTTTGDDLCGTWSTGLRTWGTGTAAGDAMLIGSYDVRGEVGGRLLAALPPRLALESDDSHTPLVSLLETEIDRADPGQEVVLDRLLDLLLVSVLRTWFASPGRDAPGWVRAHADPVVGRALRLLHDEPALPWTVSALATRVGVSRAALARRFTELVGEPPMTYLTGWRLALAADLLRDPGVTLDTIARRVGYGSAFALSTAFKRAYGVSPGRYRLTRPA</sequence>
<evidence type="ECO:0000313" key="6">
    <source>
        <dbReference type="Proteomes" id="UP000004691"/>
    </source>
</evidence>
<dbReference type="HOGENOM" id="CLU_000445_81_0_11"/>
<dbReference type="SUPFAM" id="SSF46689">
    <property type="entry name" value="Homeodomain-like"/>
    <property type="match status" value="2"/>
</dbReference>
<evidence type="ECO:0000313" key="5">
    <source>
        <dbReference type="EMBL" id="EID52695.1"/>
    </source>
</evidence>
<evidence type="ECO:0000256" key="1">
    <source>
        <dbReference type="ARBA" id="ARBA00023015"/>
    </source>
</evidence>
<feature type="domain" description="HTH araC/xylS-type" evidence="4">
    <location>
        <begin position="229"/>
        <end position="327"/>
    </location>
</feature>
<dbReference type="eggNOG" id="COG2207">
    <property type="taxonomic scope" value="Bacteria"/>
</dbReference>
<accession>I0UXU2</accession>
<dbReference type="InterPro" id="IPR018060">
    <property type="entry name" value="HTH_AraC"/>
</dbReference>
<dbReference type="GO" id="GO:0003700">
    <property type="term" value="F:DNA-binding transcription factor activity"/>
    <property type="evidence" value="ECO:0007669"/>
    <property type="project" value="InterPro"/>
</dbReference>
<dbReference type="EMBL" id="JH636049">
    <property type="protein sequence ID" value="EID52695.1"/>
    <property type="molecule type" value="Genomic_DNA"/>
</dbReference>
<dbReference type="InterPro" id="IPR050204">
    <property type="entry name" value="AraC_XylS_family_regulators"/>
</dbReference>
<dbReference type="Proteomes" id="UP000004691">
    <property type="component" value="Unassembled WGS sequence"/>
</dbReference>
<evidence type="ECO:0000259" key="4">
    <source>
        <dbReference type="PROSITE" id="PS01124"/>
    </source>
</evidence>
<gene>
    <name evidence="5" type="ORF">SacxiDRAFT_0418</name>
</gene>
<name>I0UXU2_9PSEU</name>
<dbReference type="Pfam" id="PF12833">
    <property type="entry name" value="HTH_18"/>
    <property type="match status" value="1"/>
</dbReference>
<dbReference type="Gene3D" id="1.10.10.60">
    <property type="entry name" value="Homeodomain-like"/>
    <property type="match status" value="2"/>
</dbReference>
<dbReference type="Pfam" id="PF12852">
    <property type="entry name" value="Cupin_6"/>
    <property type="match status" value="1"/>
</dbReference>
<keyword evidence="6" id="KW-1185">Reference proteome</keyword>
<dbReference type="PANTHER" id="PTHR46796:SF13">
    <property type="entry name" value="HTH-TYPE TRANSCRIPTIONAL ACTIVATOR RHAS"/>
    <property type="match status" value="1"/>
</dbReference>
<keyword evidence="2 5" id="KW-0238">DNA-binding</keyword>
<dbReference type="PROSITE" id="PS00041">
    <property type="entry name" value="HTH_ARAC_FAMILY_1"/>
    <property type="match status" value="1"/>
</dbReference>
<dbReference type="STRING" id="882086.SacxiDRAFT_0418"/>
<evidence type="ECO:0000256" key="3">
    <source>
        <dbReference type="ARBA" id="ARBA00023163"/>
    </source>
</evidence>
<dbReference type="SMART" id="SM00342">
    <property type="entry name" value="HTH_ARAC"/>
    <property type="match status" value="1"/>
</dbReference>
<reference evidence="5 6" key="1">
    <citation type="submission" date="2012-01" db="EMBL/GenBank/DDBJ databases">
        <title>Improved High-Quality Draft sequence of Saccharomonospora xinjiangensis XJ-54.</title>
        <authorList>
            <consortium name="US DOE Joint Genome Institute"/>
            <person name="Lucas S."/>
            <person name="Han J."/>
            <person name="Lapidus A."/>
            <person name="Cheng J.-F."/>
            <person name="Goodwin L."/>
            <person name="Pitluck S."/>
            <person name="Peters L."/>
            <person name="Mikhailova N."/>
            <person name="Teshima H."/>
            <person name="Detter J.C."/>
            <person name="Han C."/>
            <person name="Tapia R."/>
            <person name="Land M."/>
            <person name="Hauser L."/>
            <person name="Kyrpides N."/>
            <person name="Ivanova N."/>
            <person name="Pagani I."/>
            <person name="Brambilla E.-M."/>
            <person name="Klenk H.-P."/>
            <person name="Woyke T."/>
        </authorList>
    </citation>
    <scope>NUCLEOTIDE SEQUENCE [LARGE SCALE GENOMIC DNA]</scope>
    <source>
        <strain evidence="5 6">XJ-54</strain>
    </source>
</reference>
<dbReference type="GO" id="GO:0043565">
    <property type="term" value="F:sequence-specific DNA binding"/>
    <property type="evidence" value="ECO:0007669"/>
    <property type="project" value="InterPro"/>
</dbReference>
<evidence type="ECO:0000256" key="2">
    <source>
        <dbReference type="ARBA" id="ARBA00023125"/>
    </source>
</evidence>
<dbReference type="InterPro" id="IPR032783">
    <property type="entry name" value="AraC_lig"/>
</dbReference>